<protein>
    <submittedName>
        <fullName evidence="4">60S ribosomal protein L23a</fullName>
    </submittedName>
</protein>
<comment type="similarity">
    <text evidence="1">Belongs to the universal ribosomal protein uL23 family.</text>
</comment>
<dbReference type="InterPro" id="IPR013025">
    <property type="entry name" value="Ribosomal_uL23-like"/>
</dbReference>
<dbReference type="EMBL" id="KE163549">
    <property type="protein sequence ID" value="EPQ12667.1"/>
    <property type="molecule type" value="Genomic_DNA"/>
</dbReference>
<proteinExistence type="inferred from homology"/>
<accession>S7PVW1</accession>
<dbReference type="GO" id="GO:0044391">
    <property type="term" value="C:ribosomal subunit"/>
    <property type="evidence" value="ECO:0007669"/>
    <property type="project" value="UniProtKB-ARBA"/>
</dbReference>
<evidence type="ECO:0000256" key="1">
    <source>
        <dbReference type="ARBA" id="ARBA00006700"/>
    </source>
</evidence>
<keyword evidence="3" id="KW-0687">Ribonucleoprotein</keyword>
<dbReference type="InterPro" id="IPR012678">
    <property type="entry name" value="Ribosomal_uL23/eL15/eS24_sf"/>
</dbReference>
<evidence type="ECO:0000313" key="4">
    <source>
        <dbReference type="EMBL" id="EPQ12667.1"/>
    </source>
</evidence>
<keyword evidence="2 4" id="KW-0689">Ribosomal protein</keyword>
<evidence type="ECO:0000256" key="3">
    <source>
        <dbReference type="ARBA" id="ARBA00023274"/>
    </source>
</evidence>
<evidence type="ECO:0000256" key="2">
    <source>
        <dbReference type="ARBA" id="ARBA00022980"/>
    </source>
</evidence>
<organism evidence="4 5">
    <name type="scientific">Myotis brandtii</name>
    <name type="common">Brandt's bat</name>
    <dbReference type="NCBI Taxonomy" id="109478"/>
    <lineage>
        <taxon>Eukaryota</taxon>
        <taxon>Metazoa</taxon>
        <taxon>Chordata</taxon>
        <taxon>Craniata</taxon>
        <taxon>Vertebrata</taxon>
        <taxon>Euteleostomi</taxon>
        <taxon>Mammalia</taxon>
        <taxon>Eutheria</taxon>
        <taxon>Laurasiatheria</taxon>
        <taxon>Chiroptera</taxon>
        <taxon>Yangochiroptera</taxon>
        <taxon>Vespertilionidae</taxon>
        <taxon>Myotis</taxon>
    </lineage>
</organism>
<name>S7PVW1_MYOBR</name>
<dbReference type="AlphaFoldDB" id="S7PVW1"/>
<dbReference type="SUPFAM" id="SSF54189">
    <property type="entry name" value="Ribosomal proteins S24e, L23 and L15e"/>
    <property type="match status" value="1"/>
</dbReference>
<dbReference type="Proteomes" id="UP000052978">
    <property type="component" value="Unassembled WGS sequence"/>
</dbReference>
<evidence type="ECO:0000313" key="5">
    <source>
        <dbReference type="Proteomes" id="UP000052978"/>
    </source>
</evidence>
<reference evidence="4 5" key="1">
    <citation type="journal article" date="2013" name="Nat. Commun.">
        <title>Genome analysis reveals insights into physiology and longevity of the Brandt's bat Myotis brandtii.</title>
        <authorList>
            <person name="Seim I."/>
            <person name="Fang X."/>
            <person name="Xiong Z."/>
            <person name="Lobanov A.V."/>
            <person name="Huang Z."/>
            <person name="Ma S."/>
            <person name="Feng Y."/>
            <person name="Turanov A.A."/>
            <person name="Zhu Y."/>
            <person name="Lenz T.L."/>
            <person name="Gerashchenko M.V."/>
            <person name="Fan D."/>
            <person name="Hee Yim S."/>
            <person name="Yao X."/>
            <person name="Jordan D."/>
            <person name="Xiong Y."/>
            <person name="Ma Y."/>
            <person name="Lyapunov A.N."/>
            <person name="Chen G."/>
            <person name="Kulakova O.I."/>
            <person name="Sun Y."/>
            <person name="Lee S.G."/>
            <person name="Bronson R.T."/>
            <person name="Moskalev A.A."/>
            <person name="Sunyaev S.R."/>
            <person name="Zhang G."/>
            <person name="Krogh A."/>
            <person name="Wang J."/>
            <person name="Gladyshev V.N."/>
        </authorList>
    </citation>
    <scope>NUCLEOTIDE SEQUENCE [LARGE SCALE GENOMIC DNA]</scope>
</reference>
<sequence length="69" mass="7579">MKKTEDNTLCSLCMSGPNRHQVKQAVKKLCDIDMAKVNTLIRPDGEKKAYVQLAPNYGASDIANKTGII</sequence>
<dbReference type="GO" id="GO:0006412">
    <property type="term" value="P:translation"/>
    <property type="evidence" value="ECO:0007669"/>
    <property type="project" value="InterPro"/>
</dbReference>
<dbReference type="InterPro" id="IPR012677">
    <property type="entry name" value="Nucleotide-bd_a/b_plait_sf"/>
</dbReference>
<dbReference type="Gene3D" id="3.30.70.330">
    <property type="match status" value="1"/>
</dbReference>
<dbReference type="GO" id="GO:0003735">
    <property type="term" value="F:structural constituent of ribosome"/>
    <property type="evidence" value="ECO:0007669"/>
    <property type="project" value="InterPro"/>
</dbReference>
<gene>
    <name evidence="4" type="ORF">D623_10028381</name>
</gene>
<dbReference type="PANTHER" id="PTHR11620">
    <property type="entry name" value="60S RIBOSOMAL PROTEIN L23A"/>
    <property type="match status" value="1"/>
</dbReference>
<keyword evidence="5" id="KW-1185">Reference proteome</keyword>